<feature type="region of interest" description="Disordered" evidence="1">
    <location>
        <begin position="94"/>
        <end position="117"/>
    </location>
</feature>
<dbReference type="AlphaFoldDB" id="A0A9R1XVF4"/>
<dbReference type="EMBL" id="NBSK02000002">
    <property type="protein sequence ID" value="KAJ0223039.1"/>
    <property type="molecule type" value="Genomic_DNA"/>
</dbReference>
<gene>
    <name evidence="2" type="ORF">LSAT_V11C200052070</name>
</gene>
<reference evidence="2 3" key="1">
    <citation type="journal article" date="2017" name="Nat. Commun.">
        <title>Genome assembly with in vitro proximity ligation data and whole-genome triplication in lettuce.</title>
        <authorList>
            <person name="Reyes-Chin-Wo S."/>
            <person name="Wang Z."/>
            <person name="Yang X."/>
            <person name="Kozik A."/>
            <person name="Arikit S."/>
            <person name="Song C."/>
            <person name="Xia L."/>
            <person name="Froenicke L."/>
            <person name="Lavelle D.O."/>
            <person name="Truco M.J."/>
            <person name="Xia R."/>
            <person name="Zhu S."/>
            <person name="Xu C."/>
            <person name="Xu H."/>
            <person name="Xu X."/>
            <person name="Cox K."/>
            <person name="Korf I."/>
            <person name="Meyers B.C."/>
            <person name="Michelmore R.W."/>
        </authorList>
    </citation>
    <scope>NUCLEOTIDE SEQUENCE [LARGE SCALE GENOMIC DNA]</scope>
    <source>
        <strain evidence="3">cv. Salinas</strain>
        <tissue evidence="2">Seedlings</tissue>
    </source>
</reference>
<proteinExistence type="predicted"/>
<name>A0A9R1XVF4_LACSA</name>
<organism evidence="2 3">
    <name type="scientific">Lactuca sativa</name>
    <name type="common">Garden lettuce</name>
    <dbReference type="NCBI Taxonomy" id="4236"/>
    <lineage>
        <taxon>Eukaryota</taxon>
        <taxon>Viridiplantae</taxon>
        <taxon>Streptophyta</taxon>
        <taxon>Embryophyta</taxon>
        <taxon>Tracheophyta</taxon>
        <taxon>Spermatophyta</taxon>
        <taxon>Magnoliopsida</taxon>
        <taxon>eudicotyledons</taxon>
        <taxon>Gunneridae</taxon>
        <taxon>Pentapetalae</taxon>
        <taxon>asterids</taxon>
        <taxon>campanulids</taxon>
        <taxon>Asterales</taxon>
        <taxon>Asteraceae</taxon>
        <taxon>Cichorioideae</taxon>
        <taxon>Cichorieae</taxon>
        <taxon>Lactucinae</taxon>
        <taxon>Lactuca</taxon>
    </lineage>
</organism>
<evidence type="ECO:0000256" key="1">
    <source>
        <dbReference type="SAM" id="MobiDB-lite"/>
    </source>
</evidence>
<evidence type="ECO:0000313" key="3">
    <source>
        <dbReference type="Proteomes" id="UP000235145"/>
    </source>
</evidence>
<dbReference type="Proteomes" id="UP000235145">
    <property type="component" value="Unassembled WGS sequence"/>
</dbReference>
<accession>A0A9R1XVF4</accession>
<feature type="compositionally biased region" description="Pro residues" evidence="1">
    <location>
        <begin position="102"/>
        <end position="117"/>
    </location>
</feature>
<comment type="caution">
    <text evidence="2">The sequence shown here is derived from an EMBL/GenBank/DDBJ whole genome shotgun (WGS) entry which is preliminary data.</text>
</comment>
<protein>
    <submittedName>
        <fullName evidence="2">Uncharacterized protein</fullName>
    </submittedName>
</protein>
<evidence type="ECO:0000313" key="2">
    <source>
        <dbReference type="EMBL" id="KAJ0223039.1"/>
    </source>
</evidence>
<keyword evidence="3" id="KW-1185">Reference proteome</keyword>
<sequence>MLTLVNEIISLGSYSTNQVATLVDQITSTVASNQAAFEQINNCVNGLSSEALCNCFISDLRSNIENEIAIHNPITLHQTYGLAKLIEDKLHVPLLPTNDNSQPPPTNPPLLPAPPSLPLPIKKLTPTEMQKCRAEGLCYNCPAKYQPGHHCNPPKFILLQSESEPP</sequence>